<proteinExistence type="predicted"/>
<sequence length="158" mass="17447">MQPRALPRDMFLDKRVENGHTCLAPFRRSRVRSPTDYLDVAGPRVVGCGPVVRMRRGMGPETAVSRAEIEPTSLIMARATKLLAEIESGLDMAPRTMFATPQAEDEYVRRQVDLQKYLDLLIESGFLTPAHTVTVPGQRQRVDFRHGAAIGDASGADA</sequence>
<dbReference type="AlphaFoldDB" id="A0A1Y1WER6"/>
<keyword evidence="2" id="KW-1185">Reference proteome</keyword>
<evidence type="ECO:0000313" key="1">
    <source>
        <dbReference type="EMBL" id="ORX71962.1"/>
    </source>
</evidence>
<name>A0A1Y1WER6_9FUNG</name>
<comment type="caution">
    <text evidence="1">The sequence shown here is derived from an EMBL/GenBank/DDBJ whole genome shotgun (WGS) entry which is preliminary data.</text>
</comment>
<gene>
    <name evidence="1" type="ORF">DL89DRAFT_104885</name>
</gene>
<dbReference type="Proteomes" id="UP000193922">
    <property type="component" value="Unassembled WGS sequence"/>
</dbReference>
<accession>A0A1Y1WER6</accession>
<evidence type="ECO:0000313" key="2">
    <source>
        <dbReference type="Proteomes" id="UP000193922"/>
    </source>
</evidence>
<organism evidence="1 2">
    <name type="scientific">Linderina pennispora</name>
    <dbReference type="NCBI Taxonomy" id="61395"/>
    <lineage>
        <taxon>Eukaryota</taxon>
        <taxon>Fungi</taxon>
        <taxon>Fungi incertae sedis</taxon>
        <taxon>Zoopagomycota</taxon>
        <taxon>Kickxellomycotina</taxon>
        <taxon>Kickxellomycetes</taxon>
        <taxon>Kickxellales</taxon>
        <taxon>Kickxellaceae</taxon>
        <taxon>Linderina</taxon>
    </lineage>
</organism>
<dbReference type="RefSeq" id="XP_040745386.1">
    <property type="nucleotide sequence ID" value="XM_040883033.1"/>
</dbReference>
<reference evidence="1 2" key="1">
    <citation type="submission" date="2016-07" db="EMBL/GenBank/DDBJ databases">
        <title>Pervasive Adenine N6-methylation of Active Genes in Fungi.</title>
        <authorList>
            <consortium name="DOE Joint Genome Institute"/>
            <person name="Mondo S.J."/>
            <person name="Dannebaum R.O."/>
            <person name="Kuo R.C."/>
            <person name="Labutti K."/>
            <person name="Haridas S."/>
            <person name="Kuo A."/>
            <person name="Salamov A."/>
            <person name="Ahrendt S.R."/>
            <person name="Lipzen A."/>
            <person name="Sullivan W."/>
            <person name="Andreopoulos W.B."/>
            <person name="Clum A."/>
            <person name="Lindquist E."/>
            <person name="Daum C."/>
            <person name="Ramamoorthy G.K."/>
            <person name="Gryganskyi A."/>
            <person name="Culley D."/>
            <person name="Magnuson J.K."/>
            <person name="James T.Y."/>
            <person name="O'Malley M.A."/>
            <person name="Stajich J.E."/>
            <person name="Spatafora J.W."/>
            <person name="Visel A."/>
            <person name="Grigoriev I.V."/>
        </authorList>
    </citation>
    <scope>NUCLEOTIDE SEQUENCE [LARGE SCALE GENOMIC DNA]</scope>
    <source>
        <strain evidence="1 2">ATCC 12442</strain>
    </source>
</reference>
<dbReference type="EMBL" id="MCFD01000003">
    <property type="protein sequence ID" value="ORX71962.1"/>
    <property type="molecule type" value="Genomic_DNA"/>
</dbReference>
<dbReference type="OrthoDB" id="252265at2759"/>
<protein>
    <submittedName>
        <fullName evidence="1">Uncharacterized protein</fullName>
    </submittedName>
</protein>
<dbReference type="GeneID" id="63799681"/>